<name>A0A8X7ULD0_BRACI</name>
<dbReference type="GO" id="GO:0003743">
    <property type="term" value="F:translation initiation factor activity"/>
    <property type="evidence" value="ECO:0007669"/>
    <property type="project" value="UniProtKB-KW"/>
</dbReference>
<evidence type="ECO:0000256" key="1">
    <source>
        <dbReference type="ARBA" id="ARBA00022490"/>
    </source>
</evidence>
<dbReference type="PANTHER" id="PTHR13242:SF0">
    <property type="entry name" value="EUKARYOTIC TRANSLATION INITIATION FACTOR 3 SUBUNIT L"/>
    <property type="match status" value="1"/>
</dbReference>
<dbReference type="OrthoDB" id="15082at2759"/>
<keyword evidence="3" id="KW-0648">Protein biosynthesis</keyword>
<feature type="region of interest" description="Disordered" evidence="4">
    <location>
        <begin position="1"/>
        <end position="26"/>
    </location>
</feature>
<sequence length="83" mass="9923">MASTYELEDTPPNYDDVSRQDTPYDPNHVSDSVKSFVVHMYKYIREKNVYEIHQMCETSFQTLSERLFQDTPWPSVSFFFQLD</sequence>
<keyword evidence="1" id="KW-0963">Cytoplasm</keyword>
<evidence type="ECO:0000256" key="2">
    <source>
        <dbReference type="ARBA" id="ARBA00022540"/>
    </source>
</evidence>
<protein>
    <submittedName>
        <fullName evidence="5">Uncharacterized protein</fullName>
    </submittedName>
</protein>
<proteinExistence type="predicted"/>
<gene>
    <name evidence="5" type="ORF">Bca52824_055365</name>
</gene>
<keyword evidence="6" id="KW-1185">Reference proteome</keyword>
<dbReference type="EMBL" id="JAAMPC010000011">
    <property type="protein sequence ID" value="KAG2284145.1"/>
    <property type="molecule type" value="Genomic_DNA"/>
</dbReference>
<dbReference type="GO" id="GO:0005852">
    <property type="term" value="C:eukaryotic translation initiation factor 3 complex"/>
    <property type="evidence" value="ECO:0007669"/>
    <property type="project" value="InterPro"/>
</dbReference>
<evidence type="ECO:0000313" key="6">
    <source>
        <dbReference type="Proteomes" id="UP000886595"/>
    </source>
</evidence>
<evidence type="ECO:0000256" key="3">
    <source>
        <dbReference type="ARBA" id="ARBA00022917"/>
    </source>
</evidence>
<dbReference type="AlphaFoldDB" id="A0A8X7ULD0"/>
<dbReference type="InterPro" id="IPR019382">
    <property type="entry name" value="eIF3l"/>
</dbReference>
<keyword evidence="2" id="KW-0396">Initiation factor</keyword>
<dbReference type="PANTHER" id="PTHR13242">
    <property type="entry name" value="EUKARYOTIC TRANSLATION INITIATION FACTOR 3"/>
    <property type="match status" value="1"/>
</dbReference>
<evidence type="ECO:0000313" key="5">
    <source>
        <dbReference type="EMBL" id="KAG2284145.1"/>
    </source>
</evidence>
<dbReference type="Proteomes" id="UP000886595">
    <property type="component" value="Unassembled WGS sequence"/>
</dbReference>
<evidence type="ECO:0000256" key="4">
    <source>
        <dbReference type="SAM" id="MobiDB-lite"/>
    </source>
</evidence>
<reference evidence="5 6" key="1">
    <citation type="submission" date="2020-02" db="EMBL/GenBank/DDBJ databases">
        <authorList>
            <person name="Ma Q."/>
            <person name="Huang Y."/>
            <person name="Song X."/>
            <person name="Pei D."/>
        </authorList>
    </citation>
    <scope>NUCLEOTIDE SEQUENCE [LARGE SCALE GENOMIC DNA]</scope>
    <source>
        <strain evidence="5">Sxm20200214</strain>
        <tissue evidence="5">Leaf</tissue>
    </source>
</reference>
<organism evidence="5 6">
    <name type="scientific">Brassica carinata</name>
    <name type="common">Ethiopian mustard</name>
    <name type="synonym">Abyssinian cabbage</name>
    <dbReference type="NCBI Taxonomy" id="52824"/>
    <lineage>
        <taxon>Eukaryota</taxon>
        <taxon>Viridiplantae</taxon>
        <taxon>Streptophyta</taxon>
        <taxon>Embryophyta</taxon>
        <taxon>Tracheophyta</taxon>
        <taxon>Spermatophyta</taxon>
        <taxon>Magnoliopsida</taxon>
        <taxon>eudicotyledons</taxon>
        <taxon>Gunneridae</taxon>
        <taxon>Pentapetalae</taxon>
        <taxon>rosids</taxon>
        <taxon>malvids</taxon>
        <taxon>Brassicales</taxon>
        <taxon>Brassicaceae</taxon>
        <taxon>Brassiceae</taxon>
        <taxon>Brassica</taxon>
    </lineage>
</organism>
<comment type="caution">
    <text evidence="5">The sequence shown here is derived from an EMBL/GenBank/DDBJ whole genome shotgun (WGS) entry which is preliminary data.</text>
</comment>
<accession>A0A8X7ULD0</accession>